<organism evidence="1 2">
    <name type="scientific">Dermatophilus congolensis</name>
    <dbReference type="NCBI Taxonomy" id="1863"/>
    <lineage>
        <taxon>Bacteria</taxon>
        <taxon>Bacillati</taxon>
        <taxon>Actinomycetota</taxon>
        <taxon>Actinomycetes</taxon>
        <taxon>Micrococcales</taxon>
        <taxon>Dermatophilaceae</taxon>
        <taxon>Dermatophilus</taxon>
    </lineage>
</organism>
<protein>
    <submittedName>
        <fullName evidence="1">Uncharacterized protein</fullName>
    </submittedName>
</protein>
<dbReference type="EMBL" id="LT906453">
    <property type="protein sequence ID" value="SNV19649.1"/>
    <property type="molecule type" value="Genomic_DNA"/>
</dbReference>
<gene>
    <name evidence="1" type="ORF">SAMEA4475696_00766</name>
</gene>
<dbReference type="STRING" id="1121387.GCA_000429885_01862"/>
<dbReference type="AlphaFoldDB" id="A0A239VCH8"/>
<keyword evidence="2" id="KW-1185">Reference proteome</keyword>
<name>A0A239VCH8_9MICO</name>
<dbReference type="Proteomes" id="UP000242637">
    <property type="component" value="Chromosome 1"/>
</dbReference>
<sequence>MCESGDVFAEVLRGAVSARGLSLERVRYHLAVRGHDVSAATLSYWQSGRSRPERSSSIAALGDLEDVLGVDEGVLVDALARARGRPVSVLAVCEEQSRDVPIVNPMLRDVERSVESERVREGLARGLGTSFGDVPAMVSEHVEVMLRRDRSVGSLRARLVVVGASGGVLRFPIAVHAAGGAGDLVFVVERGGVVDGVVSSSDGNALSVASIRLDAPVGVGECAVVDVRIDRLSSGADEGMLSFLSSSTQMLVVMGIFCPGDEPLAMSVAARWQGRSRVSRVSVEGERQVVMLSEVEPGPVGVSWWW</sequence>
<dbReference type="KEGG" id="dco:SAMEA4475696_0766"/>
<reference evidence="1 2" key="1">
    <citation type="submission" date="2017-06" db="EMBL/GenBank/DDBJ databases">
        <authorList>
            <consortium name="Pathogen Informatics"/>
        </authorList>
    </citation>
    <scope>NUCLEOTIDE SEQUENCE [LARGE SCALE GENOMIC DNA]</scope>
    <source>
        <strain evidence="1 2">NCTC13039</strain>
    </source>
</reference>
<evidence type="ECO:0000313" key="1">
    <source>
        <dbReference type="EMBL" id="SNV19649.1"/>
    </source>
</evidence>
<dbReference type="InterPro" id="IPR001387">
    <property type="entry name" value="Cro/C1-type_HTH"/>
</dbReference>
<accession>A0A239VCH8</accession>
<evidence type="ECO:0000313" key="2">
    <source>
        <dbReference type="Proteomes" id="UP000242637"/>
    </source>
</evidence>
<dbReference type="CDD" id="cd00093">
    <property type="entry name" value="HTH_XRE"/>
    <property type="match status" value="1"/>
</dbReference>
<proteinExistence type="predicted"/>